<proteinExistence type="predicted"/>
<evidence type="ECO:0000313" key="1">
    <source>
        <dbReference type="EMBL" id="TYJ51807.1"/>
    </source>
</evidence>
<gene>
    <name evidence="1" type="ORF">B9479_007602</name>
</gene>
<dbReference type="Proteomes" id="UP000322245">
    <property type="component" value="Unassembled WGS sequence"/>
</dbReference>
<reference evidence="1 2" key="1">
    <citation type="submission" date="2017-05" db="EMBL/GenBank/DDBJ databases">
        <title>The Genome Sequence of Tsuchiyaea wingfieldii DSM 27421.</title>
        <authorList>
            <person name="Cuomo C."/>
            <person name="Passer A."/>
            <person name="Billmyre B."/>
            <person name="Heitman J."/>
        </authorList>
    </citation>
    <scope>NUCLEOTIDE SEQUENCE [LARGE SCALE GENOMIC DNA]</scope>
    <source>
        <strain evidence="1 2">DSM 27421</strain>
    </source>
</reference>
<organism evidence="1 2">
    <name type="scientific">Cryptococcus floricola</name>
    <dbReference type="NCBI Taxonomy" id="2591691"/>
    <lineage>
        <taxon>Eukaryota</taxon>
        <taxon>Fungi</taxon>
        <taxon>Dikarya</taxon>
        <taxon>Basidiomycota</taxon>
        <taxon>Agaricomycotina</taxon>
        <taxon>Tremellomycetes</taxon>
        <taxon>Tremellales</taxon>
        <taxon>Cryptococcaceae</taxon>
        <taxon>Cryptococcus</taxon>
    </lineage>
</organism>
<evidence type="ECO:0000313" key="2">
    <source>
        <dbReference type="Proteomes" id="UP000322245"/>
    </source>
</evidence>
<protein>
    <submittedName>
        <fullName evidence="1">Uncharacterized protein</fullName>
    </submittedName>
</protein>
<keyword evidence="2" id="KW-1185">Reference proteome</keyword>
<dbReference type="AlphaFoldDB" id="A0A5D3AJR4"/>
<dbReference type="EMBL" id="NIDF01000184">
    <property type="protein sequence ID" value="TYJ51807.1"/>
    <property type="molecule type" value="Genomic_DNA"/>
</dbReference>
<accession>A0A5D3AJR4</accession>
<sequence length="129" mass="14969">MAEQQTQDEIDSQKAEFTQYVNSSMTYLANLFAEKATSLDVQVASIYRRETEDRRERKLDSMLRDDLATKYADIASTCDFDWRRGYTYTADENNGIWTGWSDGEGGNNIATKFSRRQSIDMREHEIVDI</sequence>
<comment type="caution">
    <text evidence="1">The sequence shown here is derived from an EMBL/GenBank/DDBJ whole genome shotgun (WGS) entry which is preliminary data.</text>
</comment>
<name>A0A5D3AJR4_9TREE</name>